<dbReference type="InterPro" id="IPR017575">
    <property type="entry name" value="CRISPR-assoc_helicase_Cas3"/>
</dbReference>
<dbReference type="Pfam" id="PF00270">
    <property type="entry name" value="DEAD"/>
    <property type="match status" value="1"/>
</dbReference>
<dbReference type="InParanoid" id="A0A1Q6DWX0"/>
<keyword evidence="3" id="KW-1185">Reference proteome</keyword>
<evidence type="ECO:0000259" key="1">
    <source>
        <dbReference type="PROSITE" id="PS51192"/>
    </source>
</evidence>
<dbReference type="PROSITE" id="PS51192">
    <property type="entry name" value="HELICASE_ATP_BIND_1"/>
    <property type="match status" value="1"/>
</dbReference>
<dbReference type="GO" id="GO:0006289">
    <property type="term" value="P:nucleotide-excision repair"/>
    <property type="evidence" value="ECO:0007669"/>
    <property type="project" value="TreeGrafter"/>
</dbReference>
<dbReference type="InterPro" id="IPR011545">
    <property type="entry name" value="DEAD/DEAH_box_helicase_dom"/>
</dbReference>
<dbReference type="Proteomes" id="UP000185744">
    <property type="component" value="Unassembled WGS sequence"/>
</dbReference>
<organism evidence="2 3">
    <name type="scientific">Methanohalarchaeum thermophilum</name>
    <dbReference type="NCBI Taxonomy" id="1903181"/>
    <lineage>
        <taxon>Archaea</taxon>
        <taxon>Methanobacteriati</taxon>
        <taxon>Methanobacteriota</taxon>
        <taxon>Methanonatronarchaeia</taxon>
        <taxon>Methanonatronarchaeales</taxon>
        <taxon>Methanonatronarchaeaceae</taxon>
        <taxon>Candidatus Methanohalarchaeum</taxon>
    </lineage>
</organism>
<dbReference type="InterPro" id="IPR027417">
    <property type="entry name" value="P-loop_NTPase"/>
</dbReference>
<dbReference type="PANTHER" id="PTHR47957">
    <property type="entry name" value="ATP-DEPENDENT HELICASE HRQ1"/>
    <property type="match status" value="1"/>
</dbReference>
<dbReference type="PANTHER" id="PTHR47957:SF3">
    <property type="entry name" value="ATP-DEPENDENT HELICASE HRQ1"/>
    <property type="match status" value="1"/>
</dbReference>
<dbReference type="AlphaFoldDB" id="A0A1Q6DWX0"/>
<dbReference type="STRING" id="1903181.BTN85_1305"/>
<protein>
    <submittedName>
        <fullName evidence="2">CRISPR-Cas system related heleicase, Cas3 containing HD nuclease domain</fullName>
    </submittedName>
</protein>
<feature type="domain" description="Helicase ATP-binding" evidence="1">
    <location>
        <begin position="46"/>
        <end position="249"/>
    </location>
</feature>
<dbReference type="SMART" id="SM00487">
    <property type="entry name" value="DEXDc"/>
    <property type="match status" value="1"/>
</dbReference>
<dbReference type="SUPFAM" id="SSF52540">
    <property type="entry name" value="P-loop containing nucleoside triphosphate hydrolases"/>
    <property type="match status" value="1"/>
</dbReference>
<dbReference type="GO" id="GO:0005524">
    <property type="term" value="F:ATP binding"/>
    <property type="evidence" value="ECO:0007669"/>
    <property type="project" value="InterPro"/>
</dbReference>
<dbReference type="GO" id="GO:0003676">
    <property type="term" value="F:nucleic acid binding"/>
    <property type="evidence" value="ECO:0007669"/>
    <property type="project" value="InterPro"/>
</dbReference>
<dbReference type="InterPro" id="IPR014001">
    <property type="entry name" value="Helicase_ATP-bd"/>
</dbReference>
<evidence type="ECO:0000313" key="2">
    <source>
        <dbReference type="EMBL" id="OKY78802.1"/>
    </source>
</evidence>
<dbReference type="EMBL" id="MSDW01000001">
    <property type="protein sequence ID" value="OKY78802.1"/>
    <property type="molecule type" value="Genomic_DNA"/>
</dbReference>
<dbReference type="Gene3D" id="3.40.50.300">
    <property type="entry name" value="P-loop containing nucleotide triphosphate hydrolases"/>
    <property type="match status" value="2"/>
</dbReference>
<comment type="caution">
    <text evidence="2">The sequence shown here is derived from an EMBL/GenBank/DDBJ whole genome shotgun (WGS) entry which is preliminary data.</text>
</comment>
<dbReference type="GO" id="GO:0043138">
    <property type="term" value="F:3'-5' DNA helicase activity"/>
    <property type="evidence" value="ECO:0007669"/>
    <property type="project" value="TreeGrafter"/>
</dbReference>
<proteinExistence type="predicted"/>
<evidence type="ECO:0000313" key="3">
    <source>
        <dbReference type="Proteomes" id="UP000185744"/>
    </source>
</evidence>
<sequence length="664" mass="76510">MSGTSKRKRIKIDPVKFQYSEEQPHSTGDISLFPHQADFFRSMIHALDNNNSKLFFLESMTGSGKTIANIMPALEKRSNIILSYPTNALIEDQYNSIKEDSEEFGFQDKINIEKINSGYLQNERMNKDKNIPDILYDKFGNAMADHSRAHVFLTNPDTLYNVLTGKYWSSSGFSEPMDRAIENAIGGISYFVFDEFHMYDVSQETSILNLSLLIHQNKGISRSIVFSSATPDDDFKKRLKAISENGISVFKDDQSRSNGGSKTIAGDLDLEIVFGKKWNAPSFFINKNEENVLSLIEGKSKEITAIFESEKRTLDLVELLKNEYPSLKDLMAYNTGHLSSDLSITEPEVRLQIGTRTLSVGIDFETRNLFFESYRARDFLQKLGRTGRRGKGSKAICYTSEYSFDLEEMKDSYMDRKQFERDVLKNMRQRNDLRGFITKYGPLELGNMKKDFKPALKGKVIGVSNRIYHKSPRSDSRYEEYLMSFRDPGVPQVAVSEKNRINFQNIINFLETQEVKSLVSREDFITKEENKRKSPVKIDYIERKVIDPILFFSERPQRESKDVCFTTTRYNEPELGLIKYPNEAGFKFKITGDNLDSRIIHFIEEKLSKKDLLIYVLDEGTYKDNRGLIPHLFRTYDLKIGSSKDYKLSFGQNALKLDSTFDLE</sequence>
<gene>
    <name evidence="2" type="ORF">BTN85_1305</name>
</gene>
<dbReference type="NCBIfam" id="TIGR03158">
    <property type="entry name" value="cas3_cyano"/>
    <property type="match status" value="1"/>
</dbReference>
<name>A0A1Q6DWX0_METT1</name>
<reference evidence="2" key="1">
    <citation type="submission" date="2016-12" db="EMBL/GenBank/DDBJ databases">
        <title>Discovery of methanogenic haloarchaea.</title>
        <authorList>
            <person name="Sorokin D.Y."/>
            <person name="Makarova K.S."/>
            <person name="Abbas B."/>
            <person name="Ferrer M."/>
            <person name="Golyshin P.N."/>
        </authorList>
    </citation>
    <scope>NUCLEOTIDE SEQUENCE [LARGE SCALE GENOMIC DNA]</scope>
    <source>
        <strain evidence="2">HMET1</strain>
    </source>
</reference>
<dbReference type="GO" id="GO:0036297">
    <property type="term" value="P:interstrand cross-link repair"/>
    <property type="evidence" value="ECO:0007669"/>
    <property type="project" value="TreeGrafter"/>
</dbReference>
<accession>A0A1Q6DWX0</accession>